<organism evidence="1 2">
    <name type="scientific">Tenacibaculum platacis</name>
    <dbReference type="NCBI Taxonomy" id="3137852"/>
    <lineage>
        <taxon>Bacteria</taxon>
        <taxon>Pseudomonadati</taxon>
        <taxon>Bacteroidota</taxon>
        <taxon>Flavobacteriia</taxon>
        <taxon>Flavobacteriales</taxon>
        <taxon>Flavobacteriaceae</taxon>
        <taxon>Tenacibaculum</taxon>
    </lineage>
</organism>
<accession>A0ABP1EVR7</accession>
<keyword evidence="2" id="KW-1185">Reference proteome</keyword>
<reference evidence="1 2" key="1">
    <citation type="submission" date="2024-05" db="EMBL/GenBank/DDBJ databases">
        <authorList>
            <person name="Duchaud E."/>
        </authorList>
    </citation>
    <scope>NUCLEOTIDE SEQUENCE [LARGE SCALE GENOMIC DNA]</scope>
    <source>
        <strain evidence="1">Ena-SAMPLE-TAB-13-05-2024-13:56:06:370-140302</strain>
    </source>
</reference>
<evidence type="ECO:0000313" key="2">
    <source>
        <dbReference type="Proteomes" id="UP001497416"/>
    </source>
</evidence>
<sequence length="66" mass="7654">MKKLILNVGKTLTKEEQQSLKGGFIPTLYQFCCTRTQGFWISQYPFLGSDPYYTCTSDVCNNRNEF</sequence>
<name>A0ABP1EVR7_9FLAO</name>
<gene>
    <name evidence="1" type="ORF">T190607A01A_30478</name>
</gene>
<dbReference type="EMBL" id="CAXIXY010000005">
    <property type="protein sequence ID" value="CAL2090214.1"/>
    <property type="molecule type" value="Genomic_DNA"/>
</dbReference>
<proteinExistence type="predicted"/>
<dbReference type="Proteomes" id="UP001497416">
    <property type="component" value="Unassembled WGS sequence"/>
</dbReference>
<evidence type="ECO:0000313" key="1">
    <source>
        <dbReference type="EMBL" id="CAL2090214.1"/>
    </source>
</evidence>
<evidence type="ECO:0008006" key="3">
    <source>
        <dbReference type="Google" id="ProtNLM"/>
    </source>
</evidence>
<protein>
    <recommendedName>
        <fullName evidence="3">Bacteriocin-like protein</fullName>
    </recommendedName>
</protein>
<comment type="caution">
    <text evidence="1">The sequence shown here is derived from an EMBL/GenBank/DDBJ whole genome shotgun (WGS) entry which is preliminary data.</text>
</comment>
<dbReference type="RefSeq" id="WP_348712895.1">
    <property type="nucleotide sequence ID" value="NZ_CAXIXW010000012.1"/>
</dbReference>